<dbReference type="InterPro" id="IPR011053">
    <property type="entry name" value="Single_hybrid_motif"/>
</dbReference>
<keyword evidence="5 7" id="KW-0450">Lipoyl</keyword>
<keyword evidence="6 7" id="KW-0012">Acyltransferase</keyword>
<keyword evidence="12" id="KW-1185">Reference proteome</keyword>
<evidence type="ECO:0000256" key="5">
    <source>
        <dbReference type="ARBA" id="ARBA00022823"/>
    </source>
</evidence>
<reference evidence="12" key="1">
    <citation type="journal article" date="2014" name="Stand. Genomic Sci.">
        <title>Genome sequence of the exopolysaccharide-producing Salipiger mucosus type strain (DSM 16094(T)), a moderately halophilic member of the Roseobacter clade.</title>
        <authorList>
            <person name="Riedel T."/>
            <person name="Spring S."/>
            <person name="Fiebig A."/>
            <person name="Petersen J."/>
            <person name="Kyrpides N.C."/>
            <person name="Goker M."/>
            <person name="Klenk H.P."/>
        </authorList>
    </citation>
    <scope>NUCLEOTIDE SEQUENCE [LARGE SCALE GENOMIC DNA]</scope>
    <source>
        <strain evidence="12">DSM 16094</strain>
    </source>
</reference>
<dbReference type="HOGENOM" id="CLU_016733_10_2_5"/>
<dbReference type="SUPFAM" id="SSF52777">
    <property type="entry name" value="CoA-dependent acyltransferases"/>
    <property type="match status" value="1"/>
</dbReference>
<dbReference type="Gene3D" id="4.10.320.10">
    <property type="entry name" value="E3-binding domain"/>
    <property type="match status" value="1"/>
</dbReference>
<dbReference type="OrthoDB" id="9805770at2"/>
<comment type="similarity">
    <text evidence="2 7">Belongs to the 2-oxoacid dehydrogenase family.</text>
</comment>
<evidence type="ECO:0000313" key="12">
    <source>
        <dbReference type="Proteomes" id="UP000015347"/>
    </source>
</evidence>
<protein>
    <recommendedName>
        <fullName evidence="7">Dihydrolipoamide acetyltransferase component of pyruvate dehydrogenase complex</fullName>
        <ecNumber evidence="7">2.3.1.-</ecNumber>
    </recommendedName>
</protein>
<dbReference type="PROSITE" id="PS50968">
    <property type="entry name" value="BIOTINYL_LIPOYL"/>
    <property type="match status" value="1"/>
</dbReference>
<dbReference type="InterPro" id="IPR004167">
    <property type="entry name" value="PSBD"/>
</dbReference>
<dbReference type="GO" id="GO:0016407">
    <property type="term" value="F:acetyltransferase activity"/>
    <property type="evidence" value="ECO:0007669"/>
    <property type="project" value="TreeGrafter"/>
</dbReference>
<dbReference type="PROSITE" id="PS51826">
    <property type="entry name" value="PSBD"/>
    <property type="match status" value="1"/>
</dbReference>
<dbReference type="InterPro" id="IPR023213">
    <property type="entry name" value="CAT-like_dom_sf"/>
</dbReference>
<comment type="subunit">
    <text evidence="3">Forms a 24-polypeptide structural core with octahedral symmetry.</text>
</comment>
<dbReference type="SUPFAM" id="SSF51230">
    <property type="entry name" value="Single hybrid motif"/>
    <property type="match status" value="1"/>
</dbReference>
<dbReference type="Pfam" id="PF02817">
    <property type="entry name" value="E3_binding"/>
    <property type="match status" value="1"/>
</dbReference>
<dbReference type="EC" id="2.3.1.-" evidence="7"/>
<dbReference type="CDD" id="cd06849">
    <property type="entry name" value="lipoyl_domain"/>
    <property type="match status" value="1"/>
</dbReference>
<dbReference type="InterPro" id="IPR000089">
    <property type="entry name" value="Biotin_lipoyl"/>
</dbReference>
<dbReference type="AlphaFoldDB" id="S9S7F7"/>
<feature type="domain" description="Lipoyl-binding" evidence="9">
    <location>
        <begin position="1"/>
        <end position="76"/>
    </location>
</feature>
<dbReference type="Pfam" id="PF00364">
    <property type="entry name" value="Biotin_lipoyl"/>
    <property type="match status" value="1"/>
</dbReference>
<dbReference type="Gene3D" id="3.30.559.10">
    <property type="entry name" value="Chloramphenicol acetyltransferase-like domain"/>
    <property type="match status" value="1"/>
</dbReference>
<dbReference type="SUPFAM" id="SSF47005">
    <property type="entry name" value="Peripheral subunit-binding domain of 2-oxo acid dehydrogenase complex"/>
    <property type="match status" value="1"/>
</dbReference>
<dbReference type="Pfam" id="PF00198">
    <property type="entry name" value="2-oxoacid_dh"/>
    <property type="match status" value="1"/>
</dbReference>
<keyword evidence="4 7" id="KW-0808">Transferase</keyword>
<sequence>MSVFRMPSLGSDMEDGTLVEWLVHPGDHVSRGDVVAVIETQKGAIEIEVFEDGTVDRIEAALGQKLPVGAPLAVIREDGEPAADERGQTAVPPPEAESPAPAPPPPADETLPTPPAQESTKARPAPDVIPASPAARARAAELGIDLSALTGSGPGGAILLADVSATRPESTPHPAAKPGLDLAAMREAIAAAMSRSKREIPHYYLDHEIDLEAAQAWLSAHNAKAPPEGRLLMAALIVKATARAAAEARDMNGHFTDSSFVPSKTVNAGVAIALRGGGLIAPALMGAEALCLPDLMAAMRDLVARARGGRLRGAEMTEGTITVSSLGEGGVDGLTGVIYPPQVALVGFGAPRRLPRIIGGAVLPRLCLRTTLAADHRVSDGRSGATFLSRIAGLLQTPEAL</sequence>
<dbReference type="RefSeq" id="WP_021120354.1">
    <property type="nucleotide sequence ID" value="NZ_KE557276.1"/>
</dbReference>
<dbReference type="InterPro" id="IPR003016">
    <property type="entry name" value="2-oxoA_DH_lipoyl-BS"/>
</dbReference>
<evidence type="ECO:0000259" key="9">
    <source>
        <dbReference type="PROSITE" id="PS50968"/>
    </source>
</evidence>
<feature type="compositionally biased region" description="Pro residues" evidence="8">
    <location>
        <begin position="91"/>
        <end position="115"/>
    </location>
</feature>
<dbReference type="InterPro" id="IPR036625">
    <property type="entry name" value="E3-bd_dom_sf"/>
</dbReference>
<dbReference type="EMBL" id="APVH01000027">
    <property type="protein sequence ID" value="EPX82149.1"/>
    <property type="molecule type" value="Genomic_DNA"/>
</dbReference>
<dbReference type="Gene3D" id="2.40.50.100">
    <property type="match status" value="1"/>
</dbReference>
<dbReference type="InterPro" id="IPR001078">
    <property type="entry name" value="2-oxoacid_DH_actylTfrase"/>
</dbReference>
<evidence type="ECO:0000256" key="6">
    <source>
        <dbReference type="ARBA" id="ARBA00023315"/>
    </source>
</evidence>
<dbReference type="PANTHER" id="PTHR43178:SF5">
    <property type="entry name" value="LIPOAMIDE ACYLTRANSFERASE COMPONENT OF BRANCHED-CHAIN ALPHA-KETO ACID DEHYDROGENASE COMPLEX, MITOCHONDRIAL"/>
    <property type="match status" value="1"/>
</dbReference>
<proteinExistence type="inferred from homology"/>
<feature type="domain" description="Peripheral subunit-binding (PSBD)" evidence="10">
    <location>
        <begin position="130"/>
        <end position="167"/>
    </location>
</feature>
<dbReference type="PANTHER" id="PTHR43178">
    <property type="entry name" value="DIHYDROLIPOAMIDE ACETYLTRANSFERASE COMPONENT OF PYRUVATE DEHYDROGENASE COMPLEX"/>
    <property type="match status" value="1"/>
</dbReference>
<keyword evidence="11" id="KW-0670">Pyruvate</keyword>
<comment type="caution">
    <text evidence="11">The sequence shown here is derived from an EMBL/GenBank/DDBJ whole genome shotgun (WGS) entry which is preliminary data.</text>
</comment>
<evidence type="ECO:0000256" key="4">
    <source>
        <dbReference type="ARBA" id="ARBA00022679"/>
    </source>
</evidence>
<evidence type="ECO:0000313" key="11">
    <source>
        <dbReference type="EMBL" id="EPX82149.1"/>
    </source>
</evidence>
<comment type="cofactor">
    <cofactor evidence="1 7">
        <name>(R)-lipoate</name>
        <dbReference type="ChEBI" id="CHEBI:83088"/>
    </cofactor>
</comment>
<dbReference type="GO" id="GO:0031405">
    <property type="term" value="F:lipoic acid binding"/>
    <property type="evidence" value="ECO:0007669"/>
    <property type="project" value="TreeGrafter"/>
</dbReference>
<dbReference type="eggNOG" id="COG0508">
    <property type="taxonomic scope" value="Bacteria"/>
</dbReference>
<organism evidence="11 12">
    <name type="scientific">Salipiger mucosus DSM 16094</name>
    <dbReference type="NCBI Taxonomy" id="1123237"/>
    <lineage>
        <taxon>Bacteria</taxon>
        <taxon>Pseudomonadati</taxon>
        <taxon>Pseudomonadota</taxon>
        <taxon>Alphaproteobacteria</taxon>
        <taxon>Rhodobacterales</taxon>
        <taxon>Roseobacteraceae</taxon>
        <taxon>Salipiger</taxon>
    </lineage>
</organism>
<evidence type="ECO:0000256" key="3">
    <source>
        <dbReference type="ARBA" id="ARBA00011484"/>
    </source>
</evidence>
<evidence type="ECO:0000259" key="10">
    <source>
        <dbReference type="PROSITE" id="PS51826"/>
    </source>
</evidence>
<dbReference type="Proteomes" id="UP000015347">
    <property type="component" value="Unassembled WGS sequence"/>
</dbReference>
<evidence type="ECO:0000256" key="2">
    <source>
        <dbReference type="ARBA" id="ARBA00007317"/>
    </source>
</evidence>
<feature type="region of interest" description="Disordered" evidence="8">
    <location>
        <begin position="80"/>
        <end position="128"/>
    </location>
</feature>
<dbReference type="STRING" id="1123237.Salmuc_02518"/>
<evidence type="ECO:0000256" key="8">
    <source>
        <dbReference type="SAM" id="MobiDB-lite"/>
    </source>
</evidence>
<dbReference type="InterPro" id="IPR050743">
    <property type="entry name" value="2-oxoacid_DH_E2_comp"/>
</dbReference>
<name>S9S7F7_9RHOB</name>
<gene>
    <name evidence="11" type="ORF">Salmuc_02518</name>
</gene>
<accession>S9S7F7</accession>
<dbReference type="GO" id="GO:0005737">
    <property type="term" value="C:cytoplasm"/>
    <property type="evidence" value="ECO:0007669"/>
    <property type="project" value="TreeGrafter"/>
</dbReference>
<evidence type="ECO:0000256" key="1">
    <source>
        <dbReference type="ARBA" id="ARBA00001938"/>
    </source>
</evidence>
<dbReference type="PROSITE" id="PS00189">
    <property type="entry name" value="LIPOYL"/>
    <property type="match status" value="1"/>
</dbReference>
<evidence type="ECO:0000256" key="7">
    <source>
        <dbReference type="RuleBase" id="RU003423"/>
    </source>
</evidence>